<dbReference type="GO" id="GO:1903902">
    <property type="term" value="P:positive regulation of viral life cycle"/>
    <property type="evidence" value="ECO:0007669"/>
    <property type="project" value="UniProtKB-ARBA"/>
</dbReference>
<comment type="subcellular location">
    <subcellularLocation>
        <location evidence="2">Cytoplasm</location>
    </subcellularLocation>
    <subcellularLocation>
        <location evidence="1">Nucleus</location>
    </subcellularLocation>
</comment>
<dbReference type="InterPro" id="IPR011989">
    <property type="entry name" value="ARM-like"/>
</dbReference>
<evidence type="ECO:0000256" key="3">
    <source>
        <dbReference type="ARBA" id="ARBA00010394"/>
    </source>
</evidence>
<evidence type="ECO:0000256" key="9">
    <source>
        <dbReference type="ARBA" id="ARBA00022927"/>
    </source>
</evidence>
<dbReference type="GO" id="GO:0075506">
    <property type="term" value="P:entry of viral genome into host nucleus through nuclear pore complex via importin"/>
    <property type="evidence" value="ECO:0007669"/>
    <property type="project" value="UniProtKB-ARBA"/>
</dbReference>
<feature type="region of interest" description="Disordered" evidence="19">
    <location>
        <begin position="61"/>
        <end position="83"/>
    </location>
</feature>
<dbReference type="OrthoDB" id="29145at2759"/>
<reference evidence="22 23" key="2">
    <citation type="journal article" date="2021" name="J. Hered.">
        <title>Feather Gene Expression Elucidates the Developmental Basis of Plumage Iridescence in African Starlings.</title>
        <authorList>
            <person name="Rubenstein D.R."/>
            <person name="Corvelo A."/>
            <person name="MacManes M.D."/>
            <person name="Maia R."/>
            <person name="Narzisi G."/>
            <person name="Rousaki A."/>
            <person name="Vandenabeele P."/>
            <person name="Shawkey M.D."/>
            <person name="Solomon J."/>
        </authorList>
    </citation>
    <scope>NUCLEOTIDE SEQUENCE [LARGE SCALE GENOMIC DNA]</scope>
    <source>
        <strain evidence="22">SS15</strain>
    </source>
</reference>
<feature type="repeat" description="ARM" evidence="17">
    <location>
        <begin position="180"/>
        <end position="222"/>
    </location>
</feature>
<keyword evidence="5" id="KW-0963">Cytoplasm</keyword>
<dbReference type="PROSITE" id="PS50176">
    <property type="entry name" value="ARM_REPEAT"/>
    <property type="match status" value="4"/>
</dbReference>
<protein>
    <recommendedName>
        <fullName evidence="13">Importin subunit alpha-1</fullName>
    </recommendedName>
    <alternativeName>
        <fullName evidence="15">Karyopherin subunit alpha-2</fullName>
    </alternativeName>
    <alternativeName>
        <fullName evidence="14">RAG cohort protein 1</fullName>
    </alternativeName>
    <alternativeName>
        <fullName evidence="16">SRP1-alpha</fullName>
    </alternativeName>
</protein>
<keyword evidence="11" id="KW-0539">Nucleus</keyword>
<evidence type="ECO:0000256" key="1">
    <source>
        <dbReference type="ARBA" id="ARBA00004123"/>
    </source>
</evidence>
<evidence type="ECO:0000256" key="15">
    <source>
        <dbReference type="ARBA" id="ARBA00075596"/>
    </source>
</evidence>
<keyword evidence="8" id="KW-0832">Ubl conjugation</keyword>
<dbReference type="GO" id="GO:0061608">
    <property type="term" value="F:nuclear import signal receptor activity"/>
    <property type="evidence" value="ECO:0007669"/>
    <property type="project" value="InterPro"/>
</dbReference>
<organism evidence="21">
    <name type="scientific">Lamprotornis superbus</name>
    <dbReference type="NCBI Taxonomy" id="245042"/>
    <lineage>
        <taxon>Eukaryota</taxon>
        <taxon>Metazoa</taxon>
        <taxon>Chordata</taxon>
        <taxon>Craniata</taxon>
        <taxon>Vertebrata</taxon>
        <taxon>Euteleostomi</taxon>
        <taxon>Archelosauria</taxon>
        <taxon>Archosauria</taxon>
        <taxon>Dinosauria</taxon>
        <taxon>Saurischia</taxon>
        <taxon>Theropoda</taxon>
        <taxon>Coelurosauria</taxon>
        <taxon>Aves</taxon>
        <taxon>Neognathae</taxon>
        <taxon>Neoaves</taxon>
        <taxon>Telluraves</taxon>
        <taxon>Australaves</taxon>
        <taxon>Passeriformes</taxon>
        <taxon>Sturnidae</taxon>
        <taxon>Lamprotornis</taxon>
    </lineage>
</organism>
<evidence type="ECO:0000259" key="20">
    <source>
        <dbReference type="PROSITE" id="PS51214"/>
    </source>
</evidence>
<dbReference type="GO" id="GO:0005654">
    <property type="term" value="C:nucleoplasm"/>
    <property type="evidence" value="ECO:0007669"/>
    <property type="project" value="UniProtKB-ARBA"/>
</dbReference>
<dbReference type="InterPro" id="IPR036975">
    <property type="entry name" value="Importin-a_IBB_sf"/>
</dbReference>
<reference evidence="21" key="1">
    <citation type="submission" date="2020-10" db="EMBL/GenBank/DDBJ databases">
        <title>Feather gene expression reveals the developmental basis of iridescence in African starlings.</title>
        <authorList>
            <person name="Rubenstein D.R."/>
        </authorList>
    </citation>
    <scope>NUCLEOTIDE SEQUENCE</scope>
    <source>
        <strain evidence="21">SS15</strain>
        <tissue evidence="21">Liver</tissue>
    </source>
</reference>
<reference evidence="22" key="3">
    <citation type="submission" date="2022-01" db="EMBL/GenBank/DDBJ databases">
        <authorList>
            <person name="Rubenstein D.R."/>
        </authorList>
    </citation>
    <scope>NUCLEOTIDE SEQUENCE</scope>
    <source>
        <strain evidence="22">SS15</strain>
        <tissue evidence="22">Liver</tissue>
    </source>
</reference>
<dbReference type="InterPro" id="IPR000225">
    <property type="entry name" value="Armadillo"/>
</dbReference>
<evidence type="ECO:0000256" key="8">
    <source>
        <dbReference type="ARBA" id="ARBA00022843"/>
    </source>
</evidence>
<keyword evidence="7" id="KW-0677">Repeat</keyword>
<dbReference type="InterPro" id="IPR016024">
    <property type="entry name" value="ARM-type_fold"/>
</dbReference>
<dbReference type="PROSITE" id="PS51214">
    <property type="entry name" value="IBB"/>
    <property type="match status" value="1"/>
</dbReference>
<comment type="caution">
    <text evidence="21">The sequence shown here is derived from an EMBL/GenBank/DDBJ whole genome shotgun (WGS) entry which is preliminary data.</text>
</comment>
<dbReference type="InterPro" id="IPR024931">
    <property type="entry name" value="Importin_alpha"/>
</dbReference>
<keyword evidence="6" id="KW-0597">Phosphoprotein</keyword>
<dbReference type="FunFam" id="1.25.10.10:FF:000009">
    <property type="entry name" value="Importin subunit alpha"/>
    <property type="match status" value="1"/>
</dbReference>
<comment type="function">
    <text evidence="12">Functions in nuclear protein import as an adapter protein for nuclear receptor KPNB1. Binds specifically and directly to substrates containing either a simple or bipartite NLS motif. Docking of the importin/substrate complex to the nuclear pore complex (NPC) is mediated by KPNB1 through binding to nucleoporin FxFG repeats and the complex is subsequently translocated through the pore by an energy requiring, Ran-dependent mechanism. At the nucleoplasmic side of the NPC, Ran binds to importin-beta and the three components separate and importin-alpha and -beta are re-exported from the nucleus to the cytoplasm where GTP hydrolysis releases Ran from importin. The directionality of nuclear import is thought to be conferred by an asymmetric distribution of the GTP- and GDP-bound forms of Ran between the cytoplasm and nucleus. Mediator of PR-DUB complex component BAP1 nuclear import; acts redundantly with KPNA1 and Transportin-1/TNPO1.</text>
</comment>
<feature type="domain" description="IBB" evidence="20">
    <location>
        <begin position="15"/>
        <end position="78"/>
    </location>
</feature>
<evidence type="ECO:0000256" key="2">
    <source>
        <dbReference type="ARBA" id="ARBA00004496"/>
    </source>
</evidence>
<dbReference type="Gene3D" id="1.20.5.690">
    <property type="entry name" value="Importin-alpha, importin-beta-binding domain"/>
    <property type="match status" value="1"/>
</dbReference>
<dbReference type="EMBL" id="JADDUC020000022">
    <property type="protein sequence ID" value="KAI1232452.1"/>
    <property type="molecule type" value="Genomic_DNA"/>
</dbReference>
<dbReference type="Gene3D" id="1.25.10.10">
    <property type="entry name" value="Leucine-rich Repeat Variant"/>
    <property type="match status" value="1"/>
</dbReference>
<dbReference type="Pfam" id="PF00514">
    <property type="entry name" value="Arm"/>
    <property type="match status" value="8"/>
</dbReference>
<evidence type="ECO:0000313" key="22">
    <source>
        <dbReference type="EMBL" id="KAI1232452.1"/>
    </source>
</evidence>
<dbReference type="InterPro" id="IPR002652">
    <property type="entry name" value="Importin-a_IBB"/>
</dbReference>
<name>A0A835TYE2_9PASS</name>
<keyword evidence="23" id="KW-1185">Reference proteome</keyword>
<dbReference type="SMART" id="SM00185">
    <property type="entry name" value="ARM"/>
    <property type="match status" value="8"/>
</dbReference>
<evidence type="ECO:0000313" key="23">
    <source>
        <dbReference type="Proteomes" id="UP000618051"/>
    </source>
</evidence>
<dbReference type="PANTHER" id="PTHR23316">
    <property type="entry name" value="IMPORTIN ALPHA"/>
    <property type="match status" value="1"/>
</dbReference>
<evidence type="ECO:0000256" key="4">
    <source>
        <dbReference type="ARBA" id="ARBA00022448"/>
    </source>
</evidence>
<evidence type="ECO:0000256" key="17">
    <source>
        <dbReference type="PROSITE-ProRule" id="PRU00259"/>
    </source>
</evidence>
<dbReference type="GO" id="GO:0005829">
    <property type="term" value="C:cytosol"/>
    <property type="evidence" value="ECO:0007669"/>
    <property type="project" value="UniProtKB-ARBA"/>
</dbReference>
<evidence type="ECO:0000256" key="13">
    <source>
        <dbReference type="ARBA" id="ARBA00070916"/>
    </source>
</evidence>
<keyword evidence="4 18" id="KW-0813">Transport</keyword>
<sequence>MRSRGLFLSVPLKNLASKMSTNENANTPAARLNRFKNKGKDSTEMRRRRIEVNVELRKAKKDDQMLKRRNVSTLPDDATSPLQENRGNQVLAHWSVEEIVKGVNSNNMELQLQATQAARKLLSREKQPPIDNIIRAGLIPKFVSFLGKADCSPIQFESAWALTNIASGTSEQTKAVVDGGAIPAFISLLASPHTHISEQAVWALGNIAGDGSAYRDLVIKYGAIEPLLSLLAVPDLSSLASGYLRNVTWTLSNLCRNKNPAPPIEAIQQILPTLVRLLHHDDPEVLADTCWAISYLTDGSNDRIEVVVKTGLVPQLVRLLGCSELPIMTPSLRAIGNIVTGTDEQTQIVIDSGALAVFPSLLSHHKNNIQKEAAWTMSNITAGRQDQIQRVIDHGLVPYLIGVLRKGDFKSQKEAVWAVTNYTSGGTIDQIVYLVQAGVLEPLLNLLSTKDSKTVLVILDAVSNIFMAAEKINETEKLCLMIEECGGLDRIEALQSHENEQVYRASSTIIEKYFSAEEEEDQNVVPDSTADSYTFQIQDTQGPAEGGAGGGMIPSGTLRFFNNPVGVLKISDLAPSLHISTNPLEGGSAVKLWLKKFSSGQESGHLEYLW</sequence>
<feature type="repeat" description="ARM" evidence="17">
    <location>
        <begin position="269"/>
        <end position="311"/>
    </location>
</feature>
<accession>A0A835TYE2</accession>
<dbReference type="PIRSF" id="PIRSF005673">
    <property type="entry name" value="Importin_alpha"/>
    <property type="match status" value="1"/>
</dbReference>
<comment type="similarity">
    <text evidence="3">Belongs to the importin alpha family.</text>
</comment>
<dbReference type="Pfam" id="PF01749">
    <property type="entry name" value="IBB"/>
    <property type="match status" value="1"/>
</dbReference>
<dbReference type="GO" id="GO:0006606">
    <property type="term" value="P:protein import into nucleus"/>
    <property type="evidence" value="ECO:0007669"/>
    <property type="project" value="InterPro"/>
</dbReference>
<keyword evidence="10" id="KW-0007">Acetylation</keyword>
<evidence type="ECO:0000256" key="6">
    <source>
        <dbReference type="ARBA" id="ARBA00022553"/>
    </source>
</evidence>
<gene>
    <name evidence="22" type="ORF">IHE44_0006915</name>
    <name evidence="21" type="ORF">IHE44_009458</name>
</gene>
<dbReference type="SUPFAM" id="SSF48371">
    <property type="entry name" value="ARM repeat"/>
    <property type="match status" value="1"/>
</dbReference>
<evidence type="ECO:0000313" key="21">
    <source>
        <dbReference type="EMBL" id="KAG0122206.1"/>
    </source>
</evidence>
<evidence type="ECO:0000256" key="10">
    <source>
        <dbReference type="ARBA" id="ARBA00022990"/>
    </source>
</evidence>
<dbReference type="EMBL" id="JADDUC010000038">
    <property type="protein sequence ID" value="KAG0122206.1"/>
    <property type="molecule type" value="Genomic_DNA"/>
</dbReference>
<feature type="repeat" description="ARM" evidence="17">
    <location>
        <begin position="311"/>
        <end position="353"/>
    </location>
</feature>
<dbReference type="GO" id="GO:0043657">
    <property type="term" value="C:host cell"/>
    <property type="evidence" value="ECO:0007669"/>
    <property type="project" value="GOC"/>
</dbReference>
<evidence type="ECO:0000256" key="14">
    <source>
        <dbReference type="ARBA" id="ARBA00075336"/>
    </source>
</evidence>
<evidence type="ECO:0000256" key="11">
    <source>
        <dbReference type="ARBA" id="ARBA00023242"/>
    </source>
</evidence>
<dbReference type="FunFam" id="1.20.5.690:FF:000005">
    <property type="entry name" value="Importin subunit alpha"/>
    <property type="match status" value="1"/>
</dbReference>
<evidence type="ECO:0000256" key="7">
    <source>
        <dbReference type="ARBA" id="ARBA00022737"/>
    </source>
</evidence>
<evidence type="ECO:0000256" key="16">
    <source>
        <dbReference type="ARBA" id="ARBA00080869"/>
    </source>
</evidence>
<evidence type="ECO:0000256" key="18">
    <source>
        <dbReference type="PROSITE-ProRule" id="PRU00561"/>
    </source>
</evidence>
<dbReference type="AlphaFoldDB" id="A0A835TYE2"/>
<feature type="repeat" description="ARM" evidence="17">
    <location>
        <begin position="137"/>
        <end position="180"/>
    </location>
</feature>
<dbReference type="Proteomes" id="UP000618051">
    <property type="component" value="Unassembled WGS sequence"/>
</dbReference>
<evidence type="ECO:0000256" key="5">
    <source>
        <dbReference type="ARBA" id="ARBA00022490"/>
    </source>
</evidence>
<evidence type="ECO:0000256" key="19">
    <source>
        <dbReference type="SAM" id="MobiDB-lite"/>
    </source>
</evidence>
<keyword evidence="9" id="KW-0653">Protein transport</keyword>
<dbReference type="InterPro" id="IPR032413">
    <property type="entry name" value="Arm_3"/>
</dbReference>
<dbReference type="Pfam" id="PF16186">
    <property type="entry name" value="Arm_3"/>
    <property type="match status" value="1"/>
</dbReference>
<proteinExistence type="inferred from homology"/>
<feature type="non-terminal residue" evidence="21">
    <location>
        <position position="610"/>
    </location>
</feature>
<evidence type="ECO:0000256" key="12">
    <source>
        <dbReference type="ARBA" id="ARBA00054240"/>
    </source>
</evidence>